<reference evidence="4" key="1">
    <citation type="submission" date="2020-02" db="EMBL/GenBank/DDBJ databases">
        <authorList>
            <person name="Meier V. D."/>
        </authorList>
    </citation>
    <scope>NUCLEOTIDE SEQUENCE</scope>
    <source>
        <strain evidence="4">AVDCRST_MAG94</strain>
    </source>
</reference>
<dbReference type="EC" id="1.1.1.100" evidence="4"/>
<evidence type="ECO:0000256" key="3">
    <source>
        <dbReference type="SAM" id="SignalP"/>
    </source>
</evidence>
<accession>A0A6J4LN52</accession>
<comment type="similarity">
    <text evidence="1">Belongs to the short-chain dehydrogenases/reductases (SDR) family.</text>
</comment>
<evidence type="ECO:0000256" key="1">
    <source>
        <dbReference type="ARBA" id="ARBA00006484"/>
    </source>
</evidence>
<dbReference type="PRINTS" id="PR00081">
    <property type="entry name" value="GDHRDH"/>
</dbReference>
<keyword evidence="3" id="KW-0732">Signal</keyword>
<protein>
    <submittedName>
        <fullName evidence="4">3-oxoacyl-[acyl-carrier protein] reductase</fullName>
        <ecNumber evidence="4">1.1.1.100</ecNumber>
    </submittedName>
</protein>
<dbReference type="InterPro" id="IPR006311">
    <property type="entry name" value="TAT_signal"/>
</dbReference>
<dbReference type="InterPro" id="IPR002347">
    <property type="entry name" value="SDR_fam"/>
</dbReference>
<dbReference type="AlphaFoldDB" id="A0A6J4LN52"/>
<evidence type="ECO:0000256" key="2">
    <source>
        <dbReference type="ARBA" id="ARBA00023002"/>
    </source>
</evidence>
<evidence type="ECO:0000313" key="4">
    <source>
        <dbReference type="EMBL" id="CAA9336518.1"/>
    </source>
</evidence>
<dbReference type="EMBL" id="CADCTY010000742">
    <property type="protein sequence ID" value="CAA9336518.1"/>
    <property type="molecule type" value="Genomic_DNA"/>
</dbReference>
<dbReference type="SUPFAM" id="SSF51735">
    <property type="entry name" value="NAD(P)-binding Rossmann-fold domains"/>
    <property type="match status" value="1"/>
</dbReference>
<dbReference type="Gene3D" id="3.40.50.720">
    <property type="entry name" value="NAD(P)-binding Rossmann-like Domain"/>
    <property type="match status" value="1"/>
</dbReference>
<dbReference type="PRINTS" id="PR00080">
    <property type="entry name" value="SDRFAMILY"/>
</dbReference>
<keyword evidence="2 4" id="KW-0560">Oxidoreductase</keyword>
<organism evidence="4">
    <name type="scientific">uncultured Leptolyngbya sp</name>
    <dbReference type="NCBI Taxonomy" id="332963"/>
    <lineage>
        <taxon>Bacteria</taxon>
        <taxon>Bacillati</taxon>
        <taxon>Cyanobacteriota</taxon>
        <taxon>Cyanophyceae</taxon>
        <taxon>Leptolyngbyales</taxon>
        <taxon>Leptolyngbyaceae</taxon>
        <taxon>Leptolyngbya group</taxon>
        <taxon>Leptolyngbya</taxon>
        <taxon>environmental samples</taxon>
    </lineage>
</organism>
<sequence>MSEISRRHMLTTGAMGAAGFATAMTAQTAQANTQKPPEPQTSVKPNGRFAGKVVLITGATSGIGEATARAFAAEGATVHFCGRRQTLGEQVAQSMRDSGGKATYQRADVRSEADVKAFVQGCVEQHGRLDIAFNNAGIFMTPAEIQDIPLANFIDIMTTNTVGEFLCMKYEIPPMRRQGGGNIINMASVAGHVGFRTTAHYNASKHGILGLTKAAAQENADHNIRINSISPLAVDTPQLRESFAFQGITYEQAVQGFVTKRIMTPHEIAAAVMFLAFNQATSMTGMDLDVTGGQLAG</sequence>
<dbReference type="GO" id="GO:0004316">
    <property type="term" value="F:3-oxoacyl-[acyl-carrier-protein] reductase (NADPH) activity"/>
    <property type="evidence" value="ECO:0007669"/>
    <property type="project" value="UniProtKB-EC"/>
</dbReference>
<dbReference type="InterPro" id="IPR020904">
    <property type="entry name" value="Sc_DH/Rdtase_CS"/>
</dbReference>
<dbReference type="PROSITE" id="PS00061">
    <property type="entry name" value="ADH_SHORT"/>
    <property type="match status" value="1"/>
</dbReference>
<dbReference type="CDD" id="cd05233">
    <property type="entry name" value="SDR_c"/>
    <property type="match status" value="1"/>
</dbReference>
<feature type="chain" id="PRO_5026682499" evidence="3">
    <location>
        <begin position="32"/>
        <end position="297"/>
    </location>
</feature>
<name>A0A6J4LN52_9CYAN</name>
<dbReference type="PANTHER" id="PTHR42820">
    <property type="entry name" value="SHORT-CHAIN DEHYDROGENASE REDUCTASE"/>
    <property type="match status" value="1"/>
</dbReference>
<feature type="signal peptide" evidence="3">
    <location>
        <begin position="1"/>
        <end position="31"/>
    </location>
</feature>
<dbReference type="PANTHER" id="PTHR42820:SF1">
    <property type="entry name" value="SHORT-CHAIN DEHYDROGENASE_REDUCTASE FAMILY PROTEIN"/>
    <property type="match status" value="1"/>
</dbReference>
<gene>
    <name evidence="4" type="ORF">AVDCRST_MAG94-2138</name>
</gene>
<dbReference type="Pfam" id="PF13561">
    <property type="entry name" value="adh_short_C2"/>
    <property type="match status" value="1"/>
</dbReference>
<proteinExistence type="inferred from homology"/>
<dbReference type="FunFam" id="3.40.50.720:FF:000084">
    <property type="entry name" value="Short-chain dehydrogenase reductase"/>
    <property type="match status" value="1"/>
</dbReference>
<dbReference type="InterPro" id="IPR036291">
    <property type="entry name" value="NAD(P)-bd_dom_sf"/>
</dbReference>
<dbReference type="PROSITE" id="PS51318">
    <property type="entry name" value="TAT"/>
    <property type="match status" value="1"/>
</dbReference>